<dbReference type="KEGG" id="mff:MFFC18_11320"/>
<evidence type="ECO:0000259" key="3">
    <source>
        <dbReference type="PROSITE" id="PS51832"/>
    </source>
</evidence>
<dbReference type="PROSITE" id="PS50110">
    <property type="entry name" value="RESPONSE_REGULATORY"/>
    <property type="match status" value="1"/>
</dbReference>
<accession>A0A5B9P3V1</accession>
<keyword evidence="5" id="KW-1185">Reference proteome</keyword>
<dbReference type="InterPro" id="IPR003607">
    <property type="entry name" value="HD/PDEase_dom"/>
</dbReference>
<dbReference type="Gene3D" id="3.40.50.2300">
    <property type="match status" value="1"/>
</dbReference>
<dbReference type="InterPro" id="IPR052020">
    <property type="entry name" value="Cyclic_di-GMP/3'3'-cGAMP_PDE"/>
</dbReference>
<dbReference type="EC" id="3.1.4.52" evidence="4"/>
<dbReference type="Gene3D" id="1.10.3210.10">
    <property type="entry name" value="Hypothetical protein af1432"/>
    <property type="match status" value="1"/>
</dbReference>
<dbReference type="CDD" id="cd00077">
    <property type="entry name" value="HDc"/>
    <property type="match status" value="1"/>
</dbReference>
<keyword evidence="4" id="KW-0378">Hydrolase</keyword>
<evidence type="ECO:0000259" key="2">
    <source>
        <dbReference type="PROSITE" id="PS50110"/>
    </source>
</evidence>
<gene>
    <name evidence="4" type="primary">rpfG_1</name>
    <name evidence="4" type="ORF">MFFC18_11320</name>
</gene>
<dbReference type="SMART" id="SM00471">
    <property type="entry name" value="HDc"/>
    <property type="match status" value="1"/>
</dbReference>
<dbReference type="STRING" id="980251.GCA_001642875_01808"/>
<dbReference type="Proteomes" id="UP000322214">
    <property type="component" value="Chromosome"/>
</dbReference>
<dbReference type="InterPro" id="IPR011006">
    <property type="entry name" value="CheY-like_superfamily"/>
</dbReference>
<evidence type="ECO:0000313" key="4">
    <source>
        <dbReference type="EMBL" id="QEG21277.1"/>
    </source>
</evidence>
<organism evidence="4 5">
    <name type="scientific">Mariniblastus fucicola</name>
    <dbReference type="NCBI Taxonomy" id="980251"/>
    <lineage>
        <taxon>Bacteria</taxon>
        <taxon>Pseudomonadati</taxon>
        <taxon>Planctomycetota</taxon>
        <taxon>Planctomycetia</taxon>
        <taxon>Pirellulales</taxon>
        <taxon>Pirellulaceae</taxon>
        <taxon>Mariniblastus</taxon>
    </lineage>
</organism>
<dbReference type="Pfam" id="PF00072">
    <property type="entry name" value="Response_reg"/>
    <property type="match status" value="1"/>
</dbReference>
<dbReference type="AlphaFoldDB" id="A0A5B9P3V1"/>
<proteinExistence type="predicted"/>
<feature type="domain" description="Response regulatory" evidence="2">
    <location>
        <begin position="63"/>
        <end position="212"/>
    </location>
</feature>
<dbReference type="SUPFAM" id="SSF52172">
    <property type="entry name" value="CheY-like"/>
    <property type="match status" value="1"/>
</dbReference>
<evidence type="ECO:0000256" key="1">
    <source>
        <dbReference type="PROSITE-ProRule" id="PRU00169"/>
    </source>
</evidence>
<dbReference type="InterPro" id="IPR001789">
    <property type="entry name" value="Sig_transdc_resp-reg_receiver"/>
</dbReference>
<keyword evidence="1" id="KW-0597">Phosphoprotein</keyword>
<dbReference type="PANTHER" id="PTHR45228:SF1">
    <property type="entry name" value="CYCLIC DI-GMP PHOSPHODIESTERASE TM_0186"/>
    <property type="match status" value="1"/>
</dbReference>
<dbReference type="PROSITE" id="PS51832">
    <property type="entry name" value="HD_GYP"/>
    <property type="match status" value="1"/>
</dbReference>
<dbReference type="EMBL" id="CP042912">
    <property type="protein sequence ID" value="QEG21277.1"/>
    <property type="molecule type" value="Genomic_DNA"/>
</dbReference>
<dbReference type="OrthoDB" id="260274at2"/>
<dbReference type="PANTHER" id="PTHR45228">
    <property type="entry name" value="CYCLIC DI-GMP PHOSPHODIESTERASE TM_0186-RELATED"/>
    <property type="match status" value="1"/>
</dbReference>
<sequence length="460" mass="52039">MATELAACPRENVAFCWLDAQRFRIRNLGVAVALTLTVSSIRSFSISQTRSPGMNIPTSRRWRILAIDDNPSIHEDYKKVLIPRKSHDGLRETEALLFGEDSAAAPKERFTYTIDSAFQGQNGLQMVAEASESGRPYSVALIDVRMPPGWDGVETAQRIWEIAPDLPIVLCTAYSDYGWEEISDRLPRSDQLLILKKPFEPFELRQIVASQVSRWHLNRQSNRSQLLSEAIIERRTRQIESTQDLVFTSLARLAESRDPETGEHLERIEFYTRILAERLFESGPYTDVLSPTYIDYVSRSSILHDIGKVGIPDNVLLKPGRLTAEEFEIMKTHAAIGADALDDAANRSEYCDFLSTAAEIARYHHEKFDGSGYPEQLKGQNIPLSARIVAVADVFDALTSERVYKRAMCPFKAKEIIESERGNHFDPAIVDAFLYCWDRFLEMALENQSKNKPAVETVSS</sequence>
<reference evidence="4 5" key="1">
    <citation type="submission" date="2019-08" db="EMBL/GenBank/DDBJ databases">
        <title>Deep-cultivation of Planctomycetes and their phenomic and genomic characterization uncovers novel biology.</title>
        <authorList>
            <person name="Wiegand S."/>
            <person name="Jogler M."/>
            <person name="Boedeker C."/>
            <person name="Pinto D."/>
            <person name="Vollmers J."/>
            <person name="Rivas-Marin E."/>
            <person name="Kohn T."/>
            <person name="Peeters S.H."/>
            <person name="Heuer A."/>
            <person name="Rast P."/>
            <person name="Oberbeckmann S."/>
            <person name="Bunk B."/>
            <person name="Jeske O."/>
            <person name="Meyerdierks A."/>
            <person name="Storesund J.E."/>
            <person name="Kallscheuer N."/>
            <person name="Luecker S."/>
            <person name="Lage O.M."/>
            <person name="Pohl T."/>
            <person name="Merkel B.J."/>
            <person name="Hornburger P."/>
            <person name="Mueller R.-W."/>
            <person name="Bruemmer F."/>
            <person name="Labrenz M."/>
            <person name="Spormann A.M."/>
            <person name="Op den Camp H."/>
            <person name="Overmann J."/>
            <person name="Amann R."/>
            <person name="Jetten M.S.M."/>
            <person name="Mascher T."/>
            <person name="Medema M.H."/>
            <person name="Devos D.P."/>
            <person name="Kaster A.-K."/>
            <person name="Ovreas L."/>
            <person name="Rohde M."/>
            <person name="Galperin M.Y."/>
            <person name="Jogler C."/>
        </authorList>
    </citation>
    <scope>NUCLEOTIDE SEQUENCE [LARGE SCALE GENOMIC DNA]</scope>
    <source>
        <strain evidence="4 5">FC18</strain>
    </source>
</reference>
<dbReference type="GO" id="GO:0071111">
    <property type="term" value="F:cyclic-guanylate-specific phosphodiesterase activity"/>
    <property type="evidence" value="ECO:0007669"/>
    <property type="project" value="UniProtKB-EC"/>
</dbReference>
<evidence type="ECO:0000313" key="5">
    <source>
        <dbReference type="Proteomes" id="UP000322214"/>
    </source>
</evidence>
<feature type="domain" description="HD-GYP" evidence="3">
    <location>
        <begin position="239"/>
        <end position="449"/>
    </location>
</feature>
<dbReference type="GO" id="GO:0000160">
    <property type="term" value="P:phosphorelay signal transduction system"/>
    <property type="evidence" value="ECO:0007669"/>
    <property type="project" value="InterPro"/>
</dbReference>
<protein>
    <submittedName>
        <fullName evidence="4">Cyclic di-GMP phosphodiesterase response regulator RpfG</fullName>
        <ecNumber evidence="4">3.1.4.52</ecNumber>
    </submittedName>
</protein>
<feature type="modified residue" description="4-aspartylphosphate" evidence="1">
    <location>
        <position position="143"/>
    </location>
</feature>
<dbReference type="SUPFAM" id="SSF109604">
    <property type="entry name" value="HD-domain/PDEase-like"/>
    <property type="match status" value="1"/>
</dbReference>
<dbReference type="InterPro" id="IPR037522">
    <property type="entry name" value="HD_GYP_dom"/>
</dbReference>
<name>A0A5B9P3V1_9BACT</name>
<dbReference type="Pfam" id="PF13487">
    <property type="entry name" value="HD_5"/>
    <property type="match status" value="1"/>
</dbReference>